<protein>
    <submittedName>
        <fullName evidence="1">Uncharacterized protein</fullName>
    </submittedName>
</protein>
<organism evidence="1 2">
    <name type="scientific">Rhodococcus navarretei</name>
    <dbReference type="NCBI Taxonomy" id="3128981"/>
    <lineage>
        <taxon>Bacteria</taxon>
        <taxon>Bacillati</taxon>
        <taxon>Actinomycetota</taxon>
        <taxon>Actinomycetes</taxon>
        <taxon>Mycobacteriales</taxon>
        <taxon>Nocardiaceae</taxon>
        <taxon>Rhodococcus</taxon>
    </lineage>
</organism>
<reference evidence="1 2" key="1">
    <citation type="submission" date="2024-03" db="EMBL/GenBank/DDBJ databases">
        <title>Rhodococcus navarretei sp. nov. and Pseudarthrobacter quantumdoti sp. nov., two new species with the ability to biosynthesize Quantum Dots isolated from soil samples at Union Glacier, Antarctica.</title>
        <authorList>
            <person name="Vargas M."/>
        </authorList>
    </citation>
    <scope>NUCLEOTIDE SEQUENCE [LARGE SCALE GENOMIC DNA]</scope>
    <source>
        <strain evidence="1 2">EXRC-4A-4</strain>
    </source>
</reference>
<comment type="caution">
    <text evidence="1">The sequence shown here is derived from an EMBL/GenBank/DDBJ whole genome shotgun (WGS) entry which is preliminary data.</text>
</comment>
<name>A0ABU9D4T6_9NOCA</name>
<accession>A0ABU9D4T6</accession>
<dbReference type="EMBL" id="JBBPCN010000001">
    <property type="protein sequence ID" value="MEK8073468.1"/>
    <property type="molecule type" value="Genomic_DNA"/>
</dbReference>
<evidence type="ECO:0000313" key="2">
    <source>
        <dbReference type="Proteomes" id="UP001456513"/>
    </source>
</evidence>
<dbReference type="RefSeq" id="WP_341442425.1">
    <property type="nucleotide sequence ID" value="NZ_JBBPCN010000001.1"/>
</dbReference>
<keyword evidence="2" id="KW-1185">Reference proteome</keyword>
<sequence length="59" mass="6641">MILVPSLGSAGPNTLEELFAARYARGDMDRVQYLTRMDGLALRFNRTRTNTDRTSTCES</sequence>
<evidence type="ECO:0000313" key="1">
    <source>
        <dbReference type="EMBL" id="MEK8073468.1"/>
    </source>
</evidence>
<dbReference type="Proteomes" id="UP001456513">
    <property type="component" value="Unassembled WGS sequence"/>
</dbReference>
<proteinExistence type="predicted"/>
<gene>
    <name evidence="1" type="ORF">AABD04_21720</name>
</gene>